<evidence type="ECO:0000313" key="2">
    <source>
        <dbReference type="EMBL" id="KDR85781.1"/>
    </source>
</evidence>
<dbReference type="EMBL" id="KL142367">
    <property type="protein sequence ID" value="KDR85781.1"/>
    <property type="molecule type" value="Genomic_DNA"/>
</dbReference>
<dbReference type="OrthoDB" id="5584477at2759"/>
<dbReference type="PANTHER" id="PTHR38248:SF2">
    <property type="entry name" value="FUNK1 11"/>
    <property type="match status" value="1"/>
</dbReference>
<dbReference type="Pfam" id="PF17667">
    <property type="entry name" value="Pkinase_fungal"/>
    <property type="match status" value="1"/>
</dbReference>
<evidence type="ECO:0000259" key="1">
    <source>
        <dbReference type="Pfam" id="PF17667"/>
    </source>
</evidence>
<keyword evidence="3" id="KW-1185">Reference proteome</keyword>
<dbReference type="STRING" id="685588.A0A067TRG0"/>
<dbReference type="InterPro" id="IPR040976">
    <property type="entry name" value="Pkinase_fungal"/>
</dbReference>
<dbReference type="HOGENOM" id="CLU_688957_0_0_1"/>
<feature type="domain" description="Fungal-type protein kinase" evidence="1">
    <location>
        <begin position="176"/>
        <end position="372"/>
    </location>
</feature>
<evidence type="ECO:0000313" key="3">
    <source>
        <dbReference type="Proteomes" id="UP000027222"/>
    </source>
</evidence>
<sequence>MPHRKIMRNYEWTILELQIPLNAGTTESPHPEAAPDLETTLDFFYLNPTQEANIVGENLSGHIYPDEDFGKKAFLGKVPCEEVVEEFLLHCPLYDNVSKRWSNILNENIQYDSALYTPVYDIFNAVVTHFQYHGSRVLFDTPHKYLIPDEEITCNSETRCWKSSPEIMVLATASGEMVQPWETDYPHCIAPIEIQTQKNANRSLEENIIQIGIYARQCFIRQNNRKAVYSLLITEKNVQLFMFDRGGVYHSLEVDIHESATDFIRLILGVVSPNEDVVGYDSGVFWCGQSQRFIKTIDADGELEVYLLDSPTPVFSRGSIQGVSTCCWKGWGEGKEDVLVKDAWRLVTRRRTPETDFLTAAQGLVGVGQMISFEEGETISSLRGMDTEALPYNLKSKFRD</sequence>
<name>A0A067TRG0_GALM3</name>
<gene>
    <name evidence="2" type="ORF">GALMADRAFT_386799</name>
</gene>
<reference evidence="3" key="1">
    <citation type="journal article" date="2014" name="Proc. Natl. Acad. Sci. U.S.A.">
        <title>Extensive sampling of basidiomycete genomes demonstrates inadequacy of the white-rot/brown-rot paradigm for wood decay fungi.</title>
        <authorList>
            <person name="Riley R."/>
            <person name="Salamov A.A."/>
            <person name="Brown D.W."/>
            <person name="Nagy L.G."/>
            <person name="Floudas D."/>
            <person name="Held B.W."/>
            <person name="Levasseur A."/>
            <person name="Lombard V."/>
            <person name="Morin E."/>
            <person name="Otillar R."/>
            <person name="Lindquist E.A."/>
            <person name="Sun H."/>
            <person name="LaButti K.M."/>
            <person name="Schmutz J."/>
            <person name="Jabbour D."/>
            <person name="Luo H."/>
            <person name="Baker S.E."/>
            <person name="Pisabarro A.G."/>
            <person name="Walton J.D."/>
            <person name="Blanchette R.A."/>
            <person name="Henrissat B."/>
            <person name="Martin F."/>
            <person name="Cullen D."/>
            <person name="Hibbett D.S."/>
            <person name="Grigoriev I.V."/>
        </authorList>
    </citation>
    <scope>NUCLEOTIDE SEQUENCE [LARGE SCALE GENOMIC DNA]</scope>
    <source>
        <strain evidence="3">CBS 339.88</strain>
    </source>
</reference>
<proteinExistence type="predicted"/>
<protein>
    <recommendedName>
        <fullName evidence="1">Fungal-type protein kinase domain-containing protein</fullName>
    </recommendedName>
</protein>
<dbReference type="Proteomes" id="UP000027222">
    <property type="component" value="Unassembled WGS sequence"/>
</dbReference>
<accession>A0A067TRG0</accession>
<organism evidence="2 3">
    <name type="scientific">Galerina marginata (strain CBS 339.88)</name>
    <dbReference type="NCBI Taxonomy" id="685588"/>
    <lineage>
        <taxon>Eukaryota</taxon>
        <taxon>Fungi</taxon>
        <taxon>Dikarya</taxon>
        <taxon>Basidiomycota</taxon>
        <taxon>Agaricomycotina</taxon>
        <taxon>Agaricomycetes</taxon>
        <taxon>Agaricomycetidae</taxon>
        <taxon>Agaricales</taxon>
        <taxon>Agaricineae</taxon>
        <taxon>Strophariaceae</taxon>
        <taxon>Galerina</taxon>
    </lineage>
</organism>
<dbReference type="PANTHER" id="PTHR38248">
    <property type="entry name" value="FUNK1 6"/>
    <property type="match status" value="1"/>
</dbReference>
<dbReference type="AlphaFoldDB" id="A0A067TRG0"/>